<evidence type="ECO:0000259" key="2">
    <source>
        <dbReference type="Pfam" id="PF00557"/>
    </source>
</evidence>
<proteinExistence type="predicted"/>
<evidence type="ECO:0000313" key="4">
    <source>
        <dbReference type="Proteomes" id="UP000812672"/>
    </source>
</evidence>
<dbReference type="PANTHER" id="PTHR46112:SF8">
    <property type="entry name" value="CYTOPLASMIC PEPTIDASE PEPQ-RELATED"/>
    <property type="match status" value="1"/>
</dbReference>
<evidence type="ECO:0000256" key="1">
    <source>
        <dbReference type="SAM" id="MobiDB-lite"/>
    </source>
</evidence>
<comment type="caution">
    <text evidence="3">The sequence shown here is derived from an EMBL/GenBank/DDBJ whole genome shotgun (WGS) entry which is preliminary data.</text>
</comment>
<name>A0ABS6GSD9_9BACI</name>
<dbReference type="PANTHER" id="PTHR46112">
    <property type="entry name" value="AMINOPEPTIDASE"/>
    <property type="match status" value="1"/>
</dbReference>
<evidence type="ECO:0000313" key="3">
    <source>
        <dbReference type="EMBL" id="MBU6081988.1"/>
    </source>
</evidence>
<accession>A0ABS6GSD9</accession>
<protein>
    <submittedName>
        <fullName evidence="3">Xaa-Pro peptidase family protein</fullName>
    </submittedName>
</protein>
<dbReference type="Proteomes" id="UP000812672">
    <property type="component" value="Unassembled WGS sequence"/>
</dbReference>
<dbReference type="EMBL" id="JAHLZF010000028">
    <property type="protein sequence ID" value="MBU6081988.1"/>
    <property type="molecule type" value="Genomic_DNA"/>
</dbReference>
<dbReference type="InterPro" id="IPR000994">
    <property type="entry name" value="Pept_M24"/>
</dbReference>
<feature type="domain" description="Peptidase M24" evidence="2">
    <location>
        <begin position="162"/>
        <end position="380"/>
    </location>
</feature>
<dbReference type="InterPro" id="IPR050659">
    <property type="entry name" value="Peptidase_M24B"/>
</dbReference>
<reference evidence="3 4" key="1">
    <citation type="journal article" date="2011" name="Int. J. Syst. Evol. Microbiol.">
        <title>Allobacillus halotolerans gen. nov., sp. nov. isolated from shrimp paste.</title>
        <authorList>
            <person name="Sheu S.Y."/>
            <person name="Arun A.B."/>
            <person name="Jiang S.R."/>
            <person name="Young C.C."/>
            <person name="Chen W.M."/>
        </authorList>
    </citation>
    <scope>NUCLEOTIDE SEQUENCE [LARGE SCALE GENOMIC DNA]</scope>
    <source>
        <strain evidence="3 4">LMG 24826</strain>
    </source>
</reference>
<gene>
    <name evidence="3" type="ORF">KQ486_13275</name>
</gene>
<sequence length="398" mass="44060">MQLGDSMITQEKLAQAVQLMQENNIDTWLILTREGTDPSSPLLISVRSVHLAAVFIRSNGEHVVLTSASDYGSYKDTGLFSEVRQYEASVDEAFLELYNELDIQKMALNISESDHLCDGLTAGLYQWLSEVIGEETLTDVEVSSEPMLKQIRSKKSPEEMKLIKQAVHLTDEVYAAVFKQVKAGMTEIEMGQLFVKEMKARGVSNGLGNAFDPPMVCAVSHGLSHRKPSDYVVKPGDIVIFDFSLKYKNYVSDIARTIYFLKPDEEEAPKDVERAFQTAVKAIHTTIEQMKPGMKGHEVDSIGRKVIEEAGYPTIKHSVGHQVGRDTHDGGTILGPVKTPRRPEVEGVLQVGEVYAIEPTVIQDDGLPCILVEENVVLTEEGAEILSQSQKELVLIPS</sequence>
<organism evidence="3 4">
    <name type="scientific">Allobacillus halotolerans</name>
    <dbReference type="NCBI Taxonomy" id="570278"/>
    <lineage>
        <taxon>Bacteria</taxon>
        <taxon>Bacillati</taxon>
        <taxon>Bacillota</taxon>
        <taxon>Bacilli</taxon>
        <taxon>Bacillales</taxon>
        <taxon>Bacillaceae</taxon>
        <taxon>Allobacillus</taxon>
    </lineage>
</organism>
<dbReference type="RefSeq" id="WP_216687934.1">
    <property type="nucleotide sequence ID" value="NZ_CAUPKR010000028.1"/>
</dbReference>
<dbReference type="Pfam" id="PF00557">
    <property type="entry name" value="Peptidase_M24"/>
    <property type="match status" value="1"/>
</dbReference>
<feature type="region of interest" description="Disordered" evidence="1">
    <location>
        <begin position="320"/>
        <end position="339"/>
    </location>
</feature>
<keyword evidence="4" id="KW-1185">Reference proteome</keyword>